<gene>
    <name evidence="2" type="ORF">LBV24_04690</name>
</gene>
<evidence type="ECO:0000259" key="1">
    <source>
        <dbReference type="Pfam" id="PF03724"/>
    </source>
</evidence>
<dbReference type="InterPro" id="IPR005184">
    <property type="entry name" value="DUF306_Meta_HslJ"/>
</dbReference>
<feature type="domain" description="DUF306" evidence="1">
    <location>
        <begin position="14"/>
        <end position="107"/>
    </location>
</feature>
<organism evidence="2 3">
    <name type="scientific">Winogradskyella vincentii</name>
    <dbReference type="NCBI Taxonomy" id="2877122"/>
    <lineage>
        <taxon>Bacteria</taxon>
        <taxon>Pseudomonadati</taxon>
        <taxon>Bacteroidota</taxon>
        <taxon>Flavobacteriia</taxon>
        <taxon>Flavobacteriales</taxon>
        <taxon>Flavobacteriaceae</taxon>
        <taxon>Winogradskyella</taxon>
    </lineage>
</organism>
<dbReference type="InterPro" id="IPR038670">
    <property type="entry name" value="HslJ-like_sf"/>
</dbReference>
<accession>A0ABS7XXW6</accession>
<dbReference type="Proteomes" id="UP001198402">
    <property type="component" value="Unassembled WGS sequence"/>
</dbReference>
<sequence length="249" mass="27660">MDAKSLDQESLAGSYIIKEMGDEMIKGQTLKITFESNSDRVTGFGGCNSFFGTYTLKDNKISFSDIASSKKFCGKAIGDLERNFFSTLKSSTKIELDENHLLFHADDSIVLKAEKAVVEKNMKKAIPNASSVVIYKAISRGSFDYIKISDSKISVSQDRNLKVFSDYNCTEEDKNELISILDQLNLAELENLKAPTDKRLFDGAPIATLTIIKNGIEKTTPSFDHGHPPKEIETLVNKVLSIKENVTKQ</sequence>
<dbReference type="Gene3D" id="2.40.128.270">
    <property type="match status" value="1"/>
</dbReference>
<evidence type="ECO:0000313" key="3">
    <source>
        <dbReference type="Proteomes" id="UP001198402"/>
    </source>
</evidence>
<dbReference type="EMBL" id="JAIUJS010000002">
    <property type="protein sequence ID" value="MCA0152501.1"/>
    <property type="molecule type" value="Genomic_DNA"/>
</dbReference>
<dbReference type="PANTHER" id="PTHR35535:SF1">
    <property type="entry name" value="HEAT SHOCK PROTEIN HSLJ"/>
    <property type="match status" value="1"/>
</dbReference>
<protein>
    <submittedName>
        <fullName evidence="2">META domain-containing protein</fullName>
    </submittedName>
</protein>
<dbReference type="PANTHER" id="PTHR35535">
    <property type="entry name" value="HEAT SHOCK PROTEIN HSLJ"/>
    <property type="match status" value="1"/>
</dbReference>
<evidence type="ECO:0000313" key="2">
    <source>
        <dbReference type="EMBL" id="MCA0152501.1"/>
    </source>
</evidence>
<comment type="caution">
    <text evidence="2">The sequence shown here is derived from an EMBL/GenBank/DDBJ whole genome shotgun (WGS) entry which is preliminary data.</text>
</comment>
<dbReference type="RefSeq" id="WP_224477432.1">
    <property type="nucleotide sequence ID" value="NZ_JAIUJS010000002.1"/>
</dbReference>
<keyword evidence="3" id="KW-1185">Reference proteome</keyword>
<dbReference type="InterPro" id="IPR053147">
    <property type="entry name" value="Hsp_HslJ-like"/>
</dbReference>
<name>A0ABS7XXW6_9FLAO</name>
<dbReference type="Pfam" id="PF03724">
    <property type="entry name" value="META"/>
    <property type="match status" value="1"/>
</dbReference>
<proteinExistence type="predicted"/>
<reference evidence="3" key="1">
    <citation type="submission" date="2023-07" db="EMBL/GenBank/DDBJ databases">
        <authorList>
            <person name="Yue Y."/>
        </authorList>
    </citation>
    <scope>NUCLEOTIDE SEQUENCE [LARGE SCALE GENOMIC DNA]</scope>
    <source>
        <strain evidence="3">2Y89</strain>
    </source>
</reference>